<gene>
    <name evidence="11" type="ORF">B9Q04_08060</name>
</gene>
<feature type="transmembrane region" description="Helical" evidence="9">
    <location>
        <begin position="415"/>
        <end position="437"/>
    </location>
</feature>
<dbReference type="InterPro" id="IPR035906">
    <property type="entry name" value="MetI-like_sf"/>
</dbReference>
<keyword evidence="5" id="KW-0762">Sugar transport</keyword>
<dbReference type="PROSITE" id="PS50928">
    <property type="entry name" value="ABC_TM1"/>
    <property type="match status" value="2"/>
</dbReference>
<reference evidence="11 12" key="1">
    <citation type="submission" date="2017-04" db="EMBL/GenBank/DDBJ databases">
        <title>Novel microbial lineages endemic to geothermal iron-oxide mats fill important gaps in the evolutionary history of Archaea.</title>
        <authorList>
            <person name="Jay Z.J."/>
            <person name="Beam J.P."/>
            <person name="Dlakic M."/>
            <person name="Rusch D.B."/>
            <person name="Kozubal M.A."/>
            <person name="Inskeep W.P."/>
        </authorList>
    </citation>
    <scope>NUCLEOTIDE SEQUENCE [LARGE SCALE GENOMIC DNA]</scope>
    <source>
        <strain evidence="11">BE_D</strain>
    </source>
</reference>
<keyword evidence="3 9" id="KW-0813">Transport</keyword>
<proteinExistence type="inferred from homology"/>
<dbReference type="InterPro" id="IPR000515">
    <property type="entry name" value="MetI-like"/>
</dbReference>
<feature type="transmembrane region" description="Helical" evidence="9">
    <location>
        <begin position="267"/>
        <end position="294"/>
    </location>
</feature>
<feature type="transmembrane region" description="Helical" evidence="9">
    <location>
        <begin position="357"/>
        <end position="378"/>
    </location>
</feature>
<protein>
    <recommendedName>
        <fullName evidence="10">ABC transmembrane type-1 domain-containing protein</fullName>
    </recommendedName>
</protein>
<sequence length="452" mass="50119">MMGLPRLNWLGQPSLQIYSTTIVSIWSSVPLAFLLILAGLRSVPKSVREASRMDGMGLGDYYTNIAIPLSKGSILTAFLLTLILAFGNFDLPYILNSGYSYSMATLPFLVWFEIFYQNLISQGLAAGVLLTALVSVFSYLLIRTTLGNPTRPGRVRVARAKSLRGSHNTLSKALMPATYTVSVLSLAFLVFPIYWMLLIAFRPGTLNFVFPPLIYPKVFNPATFIATLRQSEPYVITTLAVSIVVMGFTIIVAAPAAFSVARQNKRWLLLMCIYLYGLPSTSYVFGVYTIIYHIHLLNTWAGLMLTFPLFTVPFAVWTLTNFYSTLPKHYEEASLIDGYTPLKSFYRVVMPLARPGLFATALLSFIFSWHLLLFPLVLSETPYQYNFPPTGSFTVTNFATLFDPQSLGSTVTANVWGQVGSAGIILAIPVMLIAILAQDYLLRGLYPGGSRE</sequence>
<evidence type="ECO:0000256" key="4">
    <source>
        <dbReference type="ARBA" id="ARBA00022475"/>
    </source>
</evidence>
<dbReference type="EMBL" id="NEXF01000156">
    <property type="protein sequence ID" value="PSO07970.1"/>
    <property type="molecule type" value="Genomic_DNA"/>
</dbReference>
<evidence type="ECO:0000256" key="3">
    <source>
        <dbReference type="ARBA" id="ARBA00022448"/>
    </source>
</evidence>
<dbReference type="Gene3D" id="1.10.3720.10">
    <property type="entry name" value="MetI-like"/>
    <property type="match status" value="2"/>
</dbReference>
<evidence type="ECO:0000313" key="11">
    <source>
        <dbReference type="EMBL" id="PSO07970.1"/>
    </source>
</evidence>
<accession>A0A2R6CAW8</accession>
<feature type="transmembrane region" description="Helical" evidence="9">
    <location>
        <begin position="179"/>
        <end position="201"/>
    </location>
</feature>
<dbReference type="Pfam" id="PF00528">
    <property type="entry name" value="BPD_transp_1"/>
    <property type="match status" value="2"/>
</dbReference>
<evidence type="ECO:0000256" key="8">
    <source>
        <dbReference type="ARBA" id="ARBA00023136"/>
    </source>
</evidence>
<dbReference type="PANTHER" id="PTHR32243:SF50">
    <property type="entry name" value="MALTOSE_MALTODEXTRIN TRANSPORT SYSTEM PERMEASE PROTEIN MALG"/>
    <property type="match status" value="1"/>
</dbReference>
<feature type="transmembrane region" description="Helical" evidence="9">
    <location>
        <begin position="300"/>
        <end position="319"/>
    </location>
</feature>
<feature type="transmembrane region" description="Helical" evidence="9">
    <location>
        <begin position="123"/>
        <end position="142"/>
    </location>
</feature>
<dbReference type="PANTHER" id="PTHR32243">
    <property type="entry name" value="MALTOSE TRANSPORT SYSTEM PERMEASE-RELATED"/>
    <property type="match status" value="1"/>
</dbReference>
<dbReference type="AlphaFoldDB" id="A0A2R6CAW8"/>
<comment type="caution">
    <text evidence="11">The sequence shown here is derived from an EMBL/GenBank/DDBJ whole genome shotgun (WGS) entry which is preliminary data.</text>
</comment>
<evidence type="ECO:0000256" key="6">
    <source>
        <dbReference type="ARBA" id="ARBA00022692"/>
    </source>
</evidence>
<dbReference type="InterPro" id="IPR050901">
    <property type="entry name" value="BP-dep_ABC_trans_perm"/>
</dbReference>
<dbReference type="SUPFAM" id="SSF161098">
    <property type="entry name" value="MetI-like"/>
    <property type="match status" value="2"/>
</dbReference>
<dbReference type="CDD" id="cd06261">
    <property type="entry name" value="TM_PBP2"/>
    <property type="match status" value="2"/>
</dbReference>
<feature type="transmembrane region" description="Helical" evidence="9">
    <location>
        <begin position="61"/>
        <end position="86"/>
    </location>
</feature>
<keyword evidence="6 9" id="KW-0812">Transmembrane</keyword>
<evidence type="ECO:0000313" key="12">
    <source>
        <dbReference type="Proteomes" id="UP000242015"/>
    </source>
</evidence>
<dbReference type="GO" id="GO:0005886">
    <property type="term" value="C:plasma membrane"/>
    <property type="evidence" value="ECO:0007669"/>
    <property type="project" value="UniProtKB-SubCell"/>
</dbReference>
<keyword evidence="7 9" id="KW-1133">Transmembrane helix</keyword>
<dbReference type="GO" id="GO:0055085">
    <property type="term" value="P:transmembrane transport"/>
    <property type="evidence" value="ECO:0007669"/>
    <property type="project" value="InterPro"/>
</dbReference>
<dbReference type="Proteomes" id="UP000242015">
    <property type="component" value="Unassembled WGS sequence"/>
</dbReference>
<evidence type="ECO:0000256" key="2">
    <source>
        <dbReference type="ARBA" id="ARBA00009047"/>
    </source>
</evidence>
<feature type="domain" description="ABC transmembrane type-1" evidence="10">
    <location>
        <begin position="1"/>
        <end position="141"/>
    </location>
</feature>
<evidence type="ECO:0000259" key="10">
    <source>
        <dbReference type="PROSITE" id="PS50928"/>
    </source>
</evidence>
<evidence type="ECO:0000256" key="1">
    <source>
        <dbReference type="ARBA" id="ARBA00004651"/>
    </source>
</evidence>
<keyword evidence="4" id="KW-1003">Cell membrane</keyword>
<evidence type="ECO:0000256" key="9">
    <source>
        <dbReference type="RuleBase" id="RU363032"/>
    </source>
</evidence>
<feature type="domain" description="ABC transmembrane type-1" evidence="10">
    <location>
        <begin position="235"/>
        <end position="437"/>
    </location>
</feature>
<feature type="transmembrane region" description="Helical" evidence="9">
    <location>
        <begin position="234"/>
        <end position="260"/>
    </location>
</feature>
<organism evidence="11 12">
    <name type="scientific">Candidatus Marsarchaeota G2 archaeon BE_D</name>
    <dbReference type="NCBI Taxonomy" id="1978158"/>
    <lineage>
        <taxon>Archaea</taxon>
        <taxon>Candidatus Marsarchaeota</taxon>
        <taxon>Candidatus Marsarchaeota group 2</taxon>
    </lineage>
</organism>
<feature type="transmembrane region" description="Helical" evidence="9">
    <location>
        <begin position="208"/>
        <end position="228"/>
    </location>
</feature>
<name>A0A2R6CAW8_9ARCH</name>
<keyword evidence="8 9" id="KW-0472">Membrane</keyword>
<comment type="subcellular location">
    <subcellularLocation>
        <location evidence="1 9">Cell membrane</location>
        <topology evidence="1 9">Multi-pass membrane protein</topology>
    </subcellularLocation>
</comment>
<comment type="similarity">
    <text evidence="2">Belongs to the binding-protein-dependent transport system permease family. MalFG subfamily.</text>
</comment>
<evidence type="ECO:0000256" key="5">
    <source>
        <dbReference type="ARBA" id="ARBA00022597"/>
    </source>
</evidence>
<evidence type="ECO:0000256" key="7">
    <source>
        <dbReference type="ARBA" id="ARBA00022989"/>
    </source>
</evidence>
<feature type="transmembrane region" description="Helical" evidence="9">
    <location>
        <begin position="15"/>
        <end position="40"/>
    </location>
</feature>
<feature type="transmembrane region" description="Helical" evidence="9">
    <location>
        <begin position="98"/>
        <end position="116"/>
    </location>
</feature>